<evidence type="ECO:0000256" key="2">
    <source>
        <dbReference type="SAM" id="Phobius"/>
    </source>
</evidence>
<dbReference type="EMBL" id="JBHSOZ010000009">
    <property type="protein sequence ID" value="MFC5713985.1"/>
    <property type="molecule type" value="Genomic_DNA"/>
</dbReference>
<dbReference type="PANTHER" id="PTHR37804:SF1">
    <property type="entry name" value="CDAA REGULATORY PROTEIN CDAR"/>
    <property type="match status" value="1"/>
</dbReference>
<dbReference type="PANTHER" id="PTHR37804">
    <property type="entry name" value="CDAA REGULATORY PROTEIN CDAR"/>
    <property type="match status" value="1"/>
</dbReference>
<reference evidence="4" key="1">
    <citation type="journal article" date="2019" name="Int. J. Syst. Evol. Microbiol.">
        <title>The Global Catalogue of Microorganisms (GCM) 10K type strain sequencing project: providing services to taxonomists for standard genome sequencing and annotation.</title>
        <authorList>
            <consortium name="The Broad Institute Genomics Platform"/>
            <consortium name="The Broad Institute Genome Sequencing Center for Infectious Disease"/>
            <person name="Wu L."/>
            <person name="Ma J."/>
        </authorList>
    </citation>
    <scope>NUCLEOTIDE SEQUENCE [LARGE SCALE GENOMIC DNA]</scope>
    <source>
        <strain evidence="4">CECT 7184</strain>
    </source>
</reference>
<feature type="transmembrane region" description="Helical" evidence="2">
    <location>
        <begin position="9"/>
        <end position="26"/>
    </location>
</feature>
<protein>
    <submittedName>
        <fullName evidence="3">YbbR-like domain-containing protein</fullName>
    </submittedName>
</protein>
<dbReference type="InterPro" id="IPR053154">
    <property type="entry name" value="c-di-AMP_regulator"/>
</dbReference>
<evidence type="ECO:0000313" key="4">
    <source>
        <dbReference type="Proteomes" id="UP001596142"/>
    </source>
</evidence>
<evidence type="ECO:0000313" key="3">
    <source>
        <dbReference type="EMBL" id="MFC5713985.1"/>
    </source>
</evidence>
<feature type="compositionally biased region" description="Acidic residues" evidence="1">
    <location>
        <begin position="388"/>
        <end position="431"/>
    </location>
</feature>
<keyword evidence="2" id="KW-0472">Membrane</keyword>
<organism evidence="3 4">
    <name type="scientific">Thalassorhabdus alkalitolerans</name>
    <dbReference type="NCBI Taxonomy" id="2282697"/>
    <lineage>
        <taxon>Bacteria</taxon>
        <taxon>Bacillati</taxon>
        <taxon>Bacillota</taxon>
        <taxon>Bacilli</taxon>
        <taxon>Bacillales</taxon>
        <taxon>Bacillaceae</taxon>
        <taxon>Thalassorhabdus</taxon>
    </lineage>
</organism>
<dbReference type="Pfam" id="PF07949">
    <property type="entry name" value="YbbR"/>
    <property type="match status" value="3"/>
</dbReference>
<keyword evidence="4" id="KW-1185">Reference proteome</keyword>
<keyword evidence="2" id="KW-1133">Transmembrane helix</keyword>
<feature type="compositionally biased region" description="Acidic residues" evidence="1">
    <location>
        <begin position="365"/>
        <end position="380"/>
    </location>
</feature>
<sequence>MDKLFNNHWFIKFISLMIAVMLYTMVNMENVNNQPGALPTVNETTHMIEDVEIEAYYDDEQYAIVEIAETVDITLTGPQSSITMFLVNPNYEVYVDLEDRGEGIHHVNIQHSGFPAELAVSIVPQNIQVELQERETVSLPVEVELQNTEGVEDGYTLGAPQVSPSEVEVTAPRAVLNQISAVRTFIDVAGTNERVETTGTVAVYDEFGNELNVEVNPETVDVEIPVTSPFVSVPVNLTREGSLEEGLTIVDLELEPTEVTIFGPQEVIDDIQVVEGVVLDLSAITESQTLELEVEPPPGVEEVRPNTVTVTIEVADEEEATIEDVPIEIEEGEDGDTIEITDPEEETTDVDVYGSENELEAIEEEDIRIIGEVEEGEDGEQTVPLEGEGPEEITVEPEVEEAEVEISEEEEEQDNNDEEENGNDNDDETEE</sequence>
<name>A0ABW0YNB9_9BACI</name>
<accession>A0ABW0YNB9</accession>
<dbReference type="Proteomes" id="UP001596142">
    <property type="component" value="Unassembled WGS sequence"/>
</dbReference>
<dbReference type="Gene3D" id="2.170.120.30">
    <property type="match status" value="2"/>
</dbReference>
<dbReference type="Gene3D" id="2.170.120.40">
    <property type="entry name" value="YbbR-like domain"/>
    <property type="match status" value="2"/>
</dbReference>
<proteinExistence type="predicted"/>
<gene>
    <name evidence="3" type="ORF">ACFPU1_14570</name>
</gene>
<comment type="caution">
    <text evidence="3">The sequence shown here is derived from an EMBL/GenBank/DDBJ whole genome shotgun (WGS) entry which is preliminary data.</text>
</comment>
<feature type="region of interest" description="Disordered" evidence="1">
    <location>
        <begin position="365"/>
        <end position="431"/>
    </location>
</feature>
<evidence type="ECO:0000256" key="1">
    <source>
        <dbReference type="SAM" id="MobiDB-lite"/>
    </source>
</evidence>
<dbReference type="RefSeq" id="WP_385942471.1">
    <property type="nucleotide sequence ID" value="NZ_JBHSOZ010000009.1"/>
</dbReference>
<keyword evidence="2" id="KW-0812">Transmembrane</keyword>
<dbReference type="InterPro" id="IPR012505">
    <property type="entry name" value="YbbR"/>
</dbReference>